<dbReference type="OrthoDB" id="87732at2157"/>
<organism evidence="5 6">
    <name type="scientific">Archaeoglobus fulgidus (strain ATCC 49558 / DSM 4304 / JCM 9628 / NBRC 100126 / VC-16)</name>
    <dbReference type="NCBI Taxonomy" id="224325"/>
    <lineage>
        <taxon>Archaea</taxon>
        <taxon>Methanobacteriati</taxon>
        <taxon>Methanobacteriota</taxon>
        <taxon>Archaeoglobi</taxon>
        <taxon>Archaeoglobales</taxon>
        <taxon>Archaeoglobaceae</taxon>
        <taxon>Archaeoglobus</taxon>
    </lineage>
</organism>
<evidence type="ECO:0000313" key="6">
    <source>
        <dbReference type="Proteomes" id="UP000002199"/>
    </source>
</evidence>
<dbReference type="RefSeq" id="WP_010878484.1">
    <property type="nucleotide sequence ID" value="NC_000917.1"/>
</dbReference>
<dbReference type="EMBL" id="AE000782">
    <property type="protein sequence ID" value="AAB90258.1"/>
    <property type="molecule type" value="Genomic_DNA"/>
</dbReference>
<dbReference type="GO" id="GO:0005524">
    <property type="term" value="F:ATP binding"/>
    <property type="evidence" value="ECO:0007669"/>
    <property type="project" value="UniProtKB-KW"/>
</dbReference>
<dbReference type="CDD" id="cd03230">
    <property type="entry name" value="ABC_DR_subfamily_A"/>
    <property type="match status" value="1"/>
</dbReference>
<dbReference type="PANTHER" id="PTHR42939">
    <property type="entry name" value="ABC TRANSPORTER ATP-BINDING PROTEIN ALBC-RELATED"/>
    <property type="match status" value="1"/>
</dbReference>
<dbReference type="SUPFAM" id="SSF52540">
    <property type="entry name" value="P-loop containing nucleoside triphosphate hydrolases"/>
    <property type="match status" value="1"/>
</dbReference>
<dbReference type="SMART" id="SM00382">
    <property type="entry name" value="AAA"/>
    <property type="match status" value="1"/>
</dbReference>
<dbReference type="STRING" id="224325.AF_0984"/>
<protein>
    <submittedName>
        <fullName evidence="5">ABC transporter, ATP-binding protein</fullName>
    </submittedName>
</protein>
<evidence type="ECO:0000313" key="5">
    <source>
        <dbReference type="EMBL" id="AAB90258.1"/>
    </source>
</evidence>
<dbReference type="HOGENOM" id="CLU_000604_1_2_2"/>
<keyword evidence="6" id="KW-1185">Reference proteome</keyword>
<dbReference type="InterPro" id="IPR027417">
    <property type="entry name" value="P-loop_NTPase"/>
</dbReference>
<dbReference type="PROSITE" id="PS50893">
    <property type="entry name" value="ABC_TRANSPORTER_2"/>
    <property type="match status" value="1"/>
</dbReference>
<reference evidence="5 6" key="1">
    <citation type="journal article" date="1997" name="Nature">
        <title>The complete genome sequence of the hyperthermophilic, sulphate-reducing archaeon Archaeoglobus fulgidus.</title>
        <authorList>
            <person name="Klenk H.P."/>
            <person name="Clayton R.A."/>
            <person name="Tomb J."/>
            <person name="White O."/>
            <person name="Nelson K.E."/>
            <person name="Ketchum K.A."/>
            <person name="Dodson R.J."/>
            <person name="Gwinn M."/>
            <person name="Hickey E.K."/>
            <person name="Peterson J.D."/>
            <person name="Richardson D.L."/>
            <person name="Kerlavage A.R."/>
            <person name="Graham D.E."/>
            <person name="Kyrpides N.C."/>
            <person name="Fleischmann R.D."/>
            <person name="Quackenbush J."/>
            <person name="Lee N.H."/>
            <person name="Sutton G.G."/>
            <person name="Gill S."/>
            <person name="Kirkness E.F."/>
            <person name="Dougherty B.A."/>
            <person name="McKenney K."/>
            <person name="Adams M.D."/>
            <person name="Loftus B."/>
            <person name="Peterson S."/>
            <person name="Reich C.I."/>
            <person name="McNeil L.K."/>
            <person name="Badger J.H."/>
            <person name="Glodek A."/>
            <person name="Zhou L."/>
            <person name="Overbeek R."/>
            <person name="Gocayne J.D."/>
            <person name="Weidman J.F."/>
            <person name="McDonald L."/>
            <person name="Utterback T."/>
            <person name="Cotton M.D."/>
            <person name="Spriggs T."/>
            <person name="Artiach P."/>
            <person name="Kaine B.P."/>
            <person name="Sykes S.M."/>
            <person name="Sadow P.W."/>
            <person name="D'Andrea K.P."/>
            <person name="Bowman C."/>
            <person name="Fujii C."/>
            <person name="Garland S.A."/>
            <person name="Mason T.M."/>
            <person name="Olsen G.J."/>
            <person name="Fraser C.M."/>
            <person name="Smith H.O."/>
            <person name="Woese C.R."/>
            <person name="Venter J.C."/>
        </authorList>
    </citation>
    <scope>NUCLEOTIDE SEQUENCE [LARGE SCALE GENOMIC DNA]</scope>
    <source>
        <strain evidence="6">ATCC 49558 / DSM 4304 / JCM 9628 / NBRC 100126 / VC-16</strain>
    </source>
</reference>
<accession>O29278</accession>
<evidence type="ECO:0000256" key="1">
    <source>
        <dbReference type="ARBA" id="ARBA00022448"/>
    </source>
</evidence>
<proteinExistence type="predicted"/>
<dbReference type="Pfam" id="PF00005">
    <property type="entry name" value="ABC_tran"/>
    <property type="match status" value="1"/>
</dbReference>
<gene>
    <name evidence="5" type="ordered locus">AF_0984</name>
</gene>
<dbReference type="EnsemblBacteria" id="AAB90258">
    <property type="protein sequence ID" value="AAB90258"/>
    <property type="gene ID" value="AF_0984"/>
</dbReference>
<keyword evidence="2" id="KW-0547">Nucleotide-binding</keyword>
<sequence>MIEVRNLSKRFGRKLVLKNLNFEVDAGRVAVLGQNGAGKSTLVKMVAGILRPTEGEVKVFGKDPSASPDVRERIGIATHNPMLYGELTVRENLEFYAGIYNSKPKLEELARKFDFLEYLDTKVSELSRGYLQRVSMAKALINDPDLLILDEVTSGLDATVRKKVLEIVGTFQGTLLFTTHNLNEAKVCEAFIVLRDGQLVYNGGSFERALEAINEVA</sequence>
<keyword evidence="1" id="KW-0813">Transport</keyword>
<dbReference type="InterPro" id="IPR003593">
    <property type="entry name" value="AAA+_ATPase"/>
</dbReference>
<feature type="domain" description="ABC transporter" evidence="4">
    <location>
        <begin position="2"/>
        <end position="216"/>
    </location>
</feature>
<dbReference type="InterPro" id="IPR003439">
    <property type="entry name" value="ABC_transporter-like_ATP-bd"/>
</dbReference>
<dbReference type="PANTHER" id="PTHR42939:SF1">
    <property type="entry name" value="ABC TRANSPORTER ATP-BINDING PROTEIN ALBC-RELATED"/>
    <property type="match status" value="1"/>
</dbReference>
<dbReference type="Gene3D" id="3.40.50.300">
    <property type="entry name" value="P-loop containing nucleotide triphosphate hydrolases"/>
    <property type="match status" value="1"/>
</dbReference>
<dbReference type="AlphaFoldDB" id="O29278"/>
<dbReference type="KEGG" id="afu:AF_0984"/>
<dbReference type="GO" id="GO:0016887">
    <property type="term" value="F:ATP hydrolysis activity"/>
    <property type="evidence" value="ECO:0007669"/>
    <property type="project" value="InterPro"/>
</dbReference>
<dbReference type="GeneID" id="1484207"/>
<evidence type="ECO:0000256" key="3">
    <source>
        <dbReference type="ARBA" id="ARBA00022840"/>
    </source>
</evidence>
<dbReference type="PaxDb" id="224325-AF_0984"/>
<dbReference type="eggNOG" id="arCOG00194">
    <property type="taxonomic scope" value="Archaea"/>
</dbReference>
<name>O29278_ARCFU</name>
<dbReference type="InterPro" id="IPR051782">
    <property type="entry name" value="ABC_Transporter_VariousFunc"/>
</dbReference>
<dbReference type="PIR" id="H69372">
    <property type="entry name" value="H69372"/>
</dbReference>
<evidence type="ECO:0000259" key="4">
    <source>
        <dbReference type="PROSITE" id="PS50893"/>
    </source>
</evidence>
<dbReference type="PhylomeDB" id="O29278"/>
<keyword evidence="3 5" id="KW-0067">ATP-binding</keyword>
<evidence type="ECO:0000256" key="2">
    <source>
        <dbReference type="ARBA" id="ARBA00022741"/>
    </source>
</evidence>
<dbReference type="Proteomes" id="UP000002199">
    <property type="component" value="Chromosome"/>
</dbReference>